<feature type="chain" id="PRO_5031076977" description="Secreted protein" evidence="3">
    <location>
        <begin position="31"/>
        <end position="828"/>
    </location>
</feature>
<evidence type="ECO:0000313" key="5">
    <source>
        <dbReference type="Proteomes" id="UP000523007"/>
    </source>
</evidence>
<feature type="compositionally biased region" description="Basic and acidic residues" evidence="1">
    <location>
        <begin position="95"/>
        <end position="105"/>
    </location>
</feature>
<keyword evidence="2" id="KW-1133">Transmembrane helix</keyword>
<proteinExistence type="predicted"/>
<keyword evidence="2" id="KW-0472">Membrane</keyword>
<keyword evidence="5" id="KW-1185">Reference proteome</keyword>
<feature type="compositionally biased region" description="Acidic residues" evidence="1">
    <location>
        <begin position="523"/>
        <end position="533"/>
    </location>
</feature>
<keyword evidence="3" id="KW-0732">Signal</keyword>
<dbReference type="AlphaFoldDB" id="A0A7W7RPT0"/>
<evidence type="ECO:0008006" key="6">
    <source>
        <dbReference type="Google" id="ProtNLM"/>
    </source>
</evidence>
<evidence type="ECO:0000256" key="3">
    <source>
        <dbReference type="SAM" id="SignalP"/>
    </source>
</evidence>
<gene>
    <name evidence="4" type="ORF">F4561_006302</name>
</gene>
<dbReference type="RefSeq" id="WP_184585144.1">
    <property type="nucleotide sequence ID" value="NZ_JACHJT010000002.1"/>
</dbReference>
<protein>
    <recommendedName>
        <fullName evidence="6">Secreted protein</fullName>
    </recommendedName>
</protein>
<accession>A0A7W7RPT0</accession>
<organism evidence="4 5">
    <name type="scientific">Lipingzhangella halophila</name>
    <dbReference type="NCBI Taxonomy" id="1783352"/>
    <lineage>
        <taxon>Bacteria</taxon>
        <taxon>Bacillati</taxon>
        <taxon>Actinomycetota</taxon>
        <taxon>Actinomycetes</taxon>
        <taxon>Streptosporangiales</taxon>
        <taxon>Nocardiopsidaceae</taxon>
        <taxon>Lipingzhangella</taxon>
    </lineage>
</organism>
<feature type="region of interest" description="Disordered" evidence="1">
    <location>
        <begin position="228"/>
        <end position="274"/>
    </location>
</feature>
<comment type="caution">
    <text evidence="4">The sequence shown here is derived from an EMBL/GenBank/DDBJ whole genome shotgun (WGS) entry which is preliminary data.</text>
</comment>
<feature type="region of interest" description="Disordered" evidence="1">
    <location>
        <begin position="745"/>
        <end position="828"/>
    </location>
</feature>
<dbReference type="EMBL" id="JACHJT010000002">
    <property type="protein sequence ID" value="MBB4935408.1"/>
    <property type="molecule type" value="Genomic_DNA"/>
</dbReference>
<sequence length="828" mass="87695">MRRLAHLTAVVAAAAALAPALPASSAAALAAERAALPNESSRSDEDPPVIVDEITPRAVEEDSTVTITGQVNNTTDETVEEVTARLRYSPSPLGDRSELDAHAEGDTAQPPKVGPTVDLDEPLDPGATAKFELETDAEDLDLERFGVYPIAVDAVTGSGDDLGIQYTFLPYQGEGSGSDPVDIAWLWPLMDQPQRADDDTYLGEGLTNDLAPEGRLNELLAVGAQDGEVALDPPDPTATTPEDAAVAEEEAGDTQQSGEGGNDDSDAAGNAGDRVPITWTVDPGLLSDINRLTAEPYHVLEDPLAVSAESQPTAKTYDPSPEAASWIAQAREIIGDDSLISTPFASADIAALLRNGLENDAEAAMSLGDETVERVLERRADSAYAVPANGTMNQNTRDFFAEHGAERFILRDAAMPGQDWLGYTPTAQANFATEDDGSEGGSALVADSQLTSVLGTPSQGPGETALAQQRFAAETALISAEQTDTDRTILAAPPRDWDPGAEFAQDVLRSSEDLPWLNPVALDDVDEAGSESEDERRGLTYPEDESDKELNDSYLGKVKEVRREARLFNTVLEEGRDPFRPAILRMESASWRDEKALGNQARSLLDQAVTDSRGKIRIIEPEPVTLASKSGTIGVLVANDLEDETVTVHLSMFSTNSERLGIGEYQDTMEIGPGGKTTVYVPLNARVNGRTVLHLNLHNADGEPVSTEEAQIPVNATGMGTQALLISAGGALVLVVALAPRAMRKWVRSRSRAAPATSTEAGPDPAPENQAEAPQTMPHNDKSPSGERAHDTDAESSELSADADATAGADGTESGATGEVGEDENRDQ</sequence>
<evidence type="ECO:0000256" key="2">
    <source>
        <dbReference type="SAM" id="Phobius"/>
    </source>
</evidence>
<feature type="signal peptide" evidence="3">
    <location>
        <begin position="1"/>
        <end position="30"/>
    </location>
</feature>
<reference evidence="4 5" key="1">
    <citation type="submission" date="2020-08" db="EMBL/GenBank/DDBJ databases">
        <title>Sequencing the genomes of 1000 actinobacteria strains.</title>
        <authorList>
            <person name="Klenk H.-P."/>
        </authorList>
    </citation>
    <scope>NUCLEOTIDE SEQUENCE [LARGE SCALE GENOMIC DNA]</scope>
    <source>
        <strain evidence="4 5">DSM 102030</strain>
    </source>
</reference>
<feature type="transmembrane region" description="Helical" evidence="2">
    <location>
        <begin position="723"/>
        <end position="743"/>
    </location>
</feature>
<dbReference type="Proteomes" id="UP000523007">
    <property type="component" value="Unassembled WGS sequence"/>
</dbReference>
<keyword evidence="2" id="KW-0812">Transmembrane</keyword>
<name>A0A7W7RPT0_9ACTN</name>
<feature type="compositionally biased region" description="Basic and acidic residues" evidence="1">
    <location>
        <begin position="779"/>
        <end position="793"/>
    </location>
</feature>
<feature type="region of interest" description="Disordered" evidence="1">
    <location>
        <begin position="522"/>
        <end position="548"/>
    </location>
</feature>
<dbReference type="InterPro" id="IPR046112">
    <property type="entry name" value="DUF6049"/>
</dbReference>
<feature type="region of interest" description="Disordered" evidence="1">
    <location>
        <begin position="88"/>
        <end position="118"/>
    </location>
</feature>
<evidence type="ECO:0000256" key="1">
    <source>
        <dbReference type="SAM" id="MobiDB-lite"/>
    </source>
</evidence>
<evidence type="ECO:0000313" key="4">
    <source>
        <dbReference type="EMBL" id="MBB4935408.1"/>
    </source>
</evidence>
<feature type="compositionally biased region" description="Low complexity" evidence="1">
    <location>
        <begin position="797"/>
        <end position="819"/>
    </location>
</feature>
<dbReference type="Pfam" id="PF19516">
    <property type="entry name" value="DUF6049"/>
    <property type="match status" value="1"/>
</dbReference>